<gene>
    <name evidence="2" type="ORF">J4P68_34770</name>
</gene>
<keyword evidence="1" id="KW-0812">Transmembrane</keyword>
<keyword evidence="3" id="KW-1185">Reference proteome</keyword>
<feature type="transmembrane region" description="Helical" evidence="1">
    <location>
        <begin position="104"/>
        <end position="126"/>
    </location>
</feature>
<sequence>MISKNAENVIEIRVDEIEQLFHTLDPFPFREKDLDREAEEYIVGWAREMPADRPFRIAVHFPDDEAQTDLARDLPEALGKYFAGRAAVIQGDLNELFRIGRRSLSIGVAILIACLLASNLASGFLADVPFRRMLEESFLILGWVANWRPLEIFLYDWWPIARRRDLYRRLSAAAVEKKLYHPGEAPERAVSHSNKAP</sequence>
<evidence type="ECO:0000313" key="2">
    <source>
        <dbReference type="EMBL" id="MBO1434433.1"/>
    </source>
</evidence>
<name>A0ABS3MSF9_9BRAD</name>
<comment type="caution">
    <text evidence="2">The sequence shown here is derived from an EMBL/GenBank/DDBJ whole genome shotgun (WGS) entry which is preliminary data.</text>
</comment>
<reference evidence="2" key="1">
    <citation type="journal article" date="2021" name="Int. J. Syst. Evol. Microbiol.">
        <title>Bradyrhizobium septentrionale sp. nov. (sv. septentrionale) and Bradyrhizobium quebecense sp. nov. (sv. septentrionale) associated with legumes native to Canada possess rearranged symbiosis genes and numerous insertion sequences.</title>
        <authorList>
            <person name="Bromfield E.S.P."/>
            <person name="Cloutier S."/>
        </authorList>
    </citation>
    <scope>NUCLEOTIDE SEQUENCE</scope>
    <source>
        <strain evidence="2">12S5</strain>
    </source>
</reference>
<dbReference type="EMBL" id="JAGEPA010000001">
    <property type="protein sequence ID" value="MBO1434433.1"/>
    <property type="molecule type" value="Genomic_DNA"/>
</dbReference>
<protein>
    <submittedName>
        <fullName evidence="2">Uncharacterized protein</fullName>
    </submittedName>
</protein>
<keyword evidence="1" id="KW-1133">Transmembrane helix</keyword>
<accession>A0ABS3MSF9</accession>
<dbReference type="Proteomes" id="UP000692816">
    <property type="component" value="Unassembled WGS sequence"/>
</dbReference>
<evidence type="ECO:0000256" key="1">
    <source>
        <dbReference type="SAM" id="Phobius"/>
    </source>
</evidence>
<organism evidence="2 3">
    <name type="scientific">Bradyrhizobium quebecense</name>
    <dbReference type="NCBI Taxonomy" id="2748629"/>
    <lineage>
        <taxon>Bacteria</taxon>
        <taxon>Pseudomonadati</taxon>
        <taxon>Pseudomonadota</taxon>
        <taxon>Alphaproteobacteria</taxon>
        <taxon>Hyphomicrobiales</taxon>
        <taxon>Nitrobacteraceae</taxon>
        <taxon>Bradyrhizobium</taxon>
    </lineage>
</organism>
<proteinExistence type="predicted"/>
<dbReference type="RefSeq" id="WP_207837050.1">
    <property type="nucleotide sequence ID" value="NZ_CP088282.1"/>
</dbReference>
<keyword evidence="1" id="KW-0472">Membrane</keyword>
<evidence type="ECO:0000313" key="3">
    <source>
        <dbReference type="Proteomes" id="UP000692816"/>
    </source>
</evidence>